<evidence type="ECO:0000313" key="1">
    <source>
        <dbReference type="EMBL" id="MBB3940217.1"/>
    </source>
</evidence>
<dbReference type="AlphaFoldDB" id="A0A7W6FZJ3"/>
<dbReference type="Proteomes" id="UP000561459">
    <property type="component" value="Unassembled WGS sequence"/>
</dbReference>
<reference evidence="1 2" key="1">
    <citation type="submission" date="2020-08" db="EMBL/GenBank/DDBJ databases">
        <title>Genomic Encyclopedia of Type Strains, Phase IV (KMG-IV): sequencing the most valuable type-strain genomes for metagenomic binning, comparative biology and taxonomic classification.</title>
        <authorList>
            <person name="Goeker M."/>
        </authorList>
    </citation>
    <scope>NUCLEOTIDE SEQUENCE [LARGE SCALE GENOMIC DNA]</scope>
    <source>
        <strain evidence="1 2">DSM 27568</strain>
    </source>
</reference>
<keyword evidence="2" id="KW-1185">Reference proteome</keyword>
<protein>
    <submittedName>
        <fullName evidence="1">Uncharacterized protein</fullName>
    </submittedName>
</protein>
<name>A0A7W6FZJ3_9SPHN</name>
<dbReference type="EMBL" id="JACIDY010000004">
    <property type="protein sequence ID" value="MBB3940217.1"/>
    <property type="molecule type" value="Genomic_DNA"/>
</dbReference>
<sequence length="36" mass="3776">MAALMPSAIHRARRQDGSLFGSGFADAQLLQAISTS</sequence>
<proteinExistence type="predicted"/>
<organism evidence="1 2">
    <name type="scientific">Novosphingobium fluoreni</name>
    <dbReference type="NCBI Taxonomy" id="1391222"/>
    <lineage>
        <taxon>Bacteria</taxon>
        <taxon>Pseudomonadati</taxon>
        <taxon>Pseudomonadota</taxon>
        <taxon>Alphaproteobacteria</taxon>
        <taxon>Sphingomonadales</taxon>
        <taxon>Sphingomonadaceae</taxon>
        <taxon>Novosphingobium</taxon>
    </lineage>
</organism>
<comment type="caution">
    <text evidence="1">The sequence shown here is derived from an EMBL/GenBank/DDBJ whole genome shotgun (WGS) entry which is preliminary data.</text>
</comment>
<gene>
    <name evidence="1" type="ORF">GGR39_001874</name>
</gene>
<evidence type="ECO:0000313" key="2">
    <source>
        <dbReference type="Proteomes" id="UP000561459"/>
    </source>
</evidence>
<accession>A0A7W6FZJ3</accession>